<dbReference type="InterPro" id="IPR002525">
    <property type="entry name" value="Transp_IS110-like_N"/>
</dbReference>
<dbReference type="InterPro" id="IPR003346">
    <property type="entry name" value="Transposase_20"/>
</dbReference>
<dbReference type="EMBL" id="CP000656">
    <property type="protein sequence ID" value="ABP46668.1"/>
    <property type="molecule type" value="Genomic_DNA"/>
</dbReference>
<gene>
    <name evidence="3" type="ordered locus">Mflv_4199</name>
</gene>
<name>A4TE54_MYCGI</name>
<protein>
    <submittedName>
        <fullName evidence="3">Transposase IS116/IS110/IS902 family protein</fullName>
    </submittedName>
</protein>
<dbReference type="KEGG" id="mgi:Mflv_4199"/>
<dbReference type="GO" id="GO:0006313">
    <property type="term" value="P:DNA transposition"/>
    <property type="evidence" value="ECO:0007669"/>
    <property type="project" value="InterPro"/>
</dbReference>
<dbReference type="AlphaFoldDB" id="A4TE54"/>
<dbReference type="GO" id="GO:0003677">
    <property type="term" value="F:DNA binding"/>
    <property type="evidence" value="ECO:0007669"/>
    <property type="project" value="InterPro"/>
</dbReference>
<dbReference type="STRING" id="350054.Mflv_4199"/>
<dbReference type="Pfam" id="PF01548">
    <property type="entry name" value="DEDD_Tnp_IS110"/>
    <property type="match status" value="1"/>
</dbReference>
<sequence length="361" mass="39078">MNRTGLAAVTAEATASIPLSGQVKVGVEAAGHYHRPVLDHRWPPGWEVLELNPAQVAEQRRVQGRRRIKTDVIDLEAITDLVLAGYGRSVSDRDVVIGEVSAWAVHRSRRTATRTATKNQLLGQLDRAFPGLTLALPDVLGTKIGRLVAAEFTDPARLAGLGVSRLIRFAATRDLQLRRPVAERLVAVARDALPTRDAVIARRILAADMALLADLDAQIDAAETELGSLLPRSPYATLTSVPGWGVVRVSNYAAALGDPQRWPGPRQIYRASGLSPVQYESAHKRRDGGISREGSVALRRALIDLGIGLWLSEPAAKTYAHGLKDRGKHGGVVACALANRANRIAHALVRDHAVYEPTRWA</sequence>
<dbReference type="PANTHER" id="PTHR33055">
    <property type="entry name" value="TRANSPOSASE FOR INSERTION SEQUENCE ELEMENT IS1111A"/>
    <property type="match status" value="1"/>
</dbReference>
<accession>A4TE54</accession>
<feature type="domain" description="Transposase IS116/IS110/IS902 C-terminal" evidence="2">
    <location>
        <begin position="237"/>
        <end position="306"/>
    </location>
</feature>
<evidence type="ECO:0000259" key="2">
    <source>
        <dbReference type="Pfam" id="PF02371"/>
    </source>
</evidence>
<dbReference type="Pfam" id="PF02371">
    <property type="entry name" value="Transposase_20"/>
    <property type="match status" value="1"/>
</dbReference>
<dbReference type="HOGENOM" id="CLU_672384_0_0_11"/>
<dbReference type="eggNOG" id="COG3547">
    <property type="taxonomic scope" value="Bacteria"/>
</dbReference>
<organism evidence="3">
    <name type="scientific">Mycolicibacterium gilvum (strain PYR-GCK)</name>
    <name type="common">Mycobacterium gilvum (strain PYR-GCK)</name>
    <dbReference type="NCBI Taxonomy" id="350054"/>
    <lineage>
        <taxon>Bacteria</taxon>
        <taxon>Bacillati</taxon>
        <taxon>Actinomycetota</taxon>
        <taxon>Actinomycetes</taxon>
        <taxon>Mycobacteriales</taxon>
        <taxon>Mycobacteriaceae</taxon>
        <taxon>Mycolicibacterium</taxon>
    </lineage>
</organism>
<dbReference type="GO" id="GO:0004803">
    <property type="term" value="F:transposase activity"/>
    <property type="evidence" value="ECO:0007669"/>
    <property type="project" value="InterPro"/>
</dbReference>
<proteinExistence type="predicted"/>
<reference evidence="3" key="2">
    <citation type="journal article" date="2013" name="PLoS ONE">
        <title>A Gene Expression Study of the Activities of Aromatic Ring-Cleavage Dioxygenases in Mycobacterium gilvum PYR-GCK to Changes in Salinity and pH during Pyrene Degradation.</title>
        <authorList>
            <person name="Badejo A.C."/>
            <person name="Badejo A.O."/>
            <person name="Shin K.H."/>
            <person name="Chai Y.G."/>
        </authorList>
    </citation>
    <scope>NUCLEOTIDE SEQUENCE [LARGE SCALE GENOMIC DNA]</scope>
    <source>
        <strain evidence="3">PYR-GCK</strain>
    </source>
</reference>
<feature type="domain" description="Transposase IS110-like N-terminal" evidence="1">
    <location>
        <begin position="5"/>
        <end position="130"/>
    </location>
</feature>
<dbReference type="PANTHER" id="PTHR33055:SF3">
    <property type="entry name" value="PUTATIVE TRANSPOSASE FOR IS117-RELATED"/>
    <property type="match status" value="1"/>
</dbReference>
<evidence type="ECO:0000313" key="3">
    <source>
        <dbReference type="EMBL" id="ABP46668.1"/>
    </source>
</evidence>
<evidence type="ECO:0000259" key="1">
    <source>
        <dbReference type="Pfam" id="PF01548"/>
    </source>
</evidence>
<dbReference type="InterPro" id="IPR047650">
    <property type="entry name" value="Transpos_IS110"/>
</dbReference>
<reference evidence="3" key="1">
    <citation type="submission" date="2007-04" db="EMBL/GenBank/DDBJ databases">
        <authorList>
            <consortium name="US DOE Joint Genome Institute"/>
            <person name="Copeland A."/>
            <person name="Lucas S."/>
            <person name="Lapidus A."/>
            <person name="Barry K."/>
            <person name="Detter J.C."/>
            <person name="Glavina del Rio T."/>
            <person name="Hammon N."/>
            <person name="Israni S."/>
            <person name="Dalin E."/>
            <person name="Tice H."/>
            <person name="Pitluck S."/>
            <person name="Chain P."/>
            <person name="Malfatti S."/>
            <person name="Shin M."/>
            <person name="Vergez L."/>
            <person name="Schmutz J."/>
            <person name="Larimer F."/>
            <person name="Land M."/>
            <person name="Hauser L."/>
            <person name="Kyrpides N."/>
            <person name="Mikhailova N."/>
            <person name="Miller C."/>
            <person name="Richardson P."/>
        </authorList>
    </citation>
    <scope>NUCLEOTIDE SEQUENCE</scope>
    <source>
        <strain evidence="3">PYR-GCK</strain>
    </source>
</reference>